<dbReference type="AlphaFoldDB" id="A0A813E9B5"/>
<feature type="region of interest" description="Disordered" evidence="1">
    <location>
        <begin position="98"/>
        <end position="127"/>
    </location>
</feature>
<evidence type="ECO:0000256" key="1">
    <source>
        <dbReference type="SAM" id="MobiDB-lite"/>
    </source>
</evidence>
<gene>
    <name evidence="2" type="ORF">PGLA1383_LOCUS15345</name>
</gene>
<evidence type="ECO:0000313" key="2">
    <source>
        <dbReference type="EMBL" id="CAE8596887.1"/>
    </source>
</evidence>
<sequence length="127" mass="14912">AQIFRAMEPLRLGQAKHEEIASSLLSDNLDSWWLHYRSFKQNELVSRQTWIDWRQNLKLLVDYNPELWPEKPEVLAYPEELVRVHRNALQQRVEKLLREKTSGAARHGQGFRPNPPGMGRTVTQPES</sequence>
<accession>A0A813E9B5</accession>
<evidence type="ECO:0000313" key="3">
    <source>
        <dbReference type="Proteomes" id="UP000654075"/>
    </source>
</evidence>
<dbReference type="EMBL" id="CAJNNV010008996">
    <property type="protein sequence ID" value="CAE8596887.1"/>
    <property type="molecule type" value="Genomic_DNA"/>
</dbReference>
<name>A0A813E9B5_POLGL</name>
<protein>
    <submittedName>
        <fullName evidence="2">Uncharacterized protein</fullName>
    </submittedName>
</protein>
<organism evidence="2 3">
    <name type="scientific">Polarella glacialis</name>
    <name type="common">Dinoflagellate</name>
    <dbReference type="NCBI Taxonomy" id="89957"/>
    <lineage>
        <taxon>Eukaryota</taxon>
        <taxon>Sar</taxon>
        <taxon>Alveolata</taxon>
        <taxon>Dinophyceae</taxon>
        <taxon>Suessiales</taxon>
        <taxon>Suessiaceae</taxon>
        <taxon>Polarella</taxon>
    </lineage>
</organism>
<dbReference type="Proteomes" id="UP000654075">
    <property type="component" value="Unassembled WGS sequence"/>
</dbReference>
<reference evidence="2" key="1">
    <citation type="submission" date="2021-02" db="EMBL/GenBank/DDBJ databases">
        <authorList>
            <person name="Dougan E. K."/>
            <person name="Rhodes N."/>
            <person name="Thang M."/>
            <person name="Chan C."/>
        </authorList>
    </citation>
    <scope>NUCLEOTIDE SEQUENCE</scope>
</reference>
<keyword evidence="3" id="KW-1185">Reference proteome</keyword>
<proteinExistence type="predicted"/>
<comment type="caution">
    <text evidence="2">The sequence shown here is derived from an EMBL/GenBank/DDBJ whole genome shotgun (WGS) entry which is preliminary data.</text>
</comment>
<feature type="non-terminal residue" evidence="2">
    <location>
        <position position="127"/>
    </location>
</feature>